<gene>
    <name evidence="1" type="ORF">Edafosvirus4_50</name>
</gene>
<proteinExistence type="predicted"/>
<dbReference type="EMBL" id="MK072069">
    <property type="protein sequence ID" value="AYV78066.1"/>
    <property type="molecule type" value="Genomic_DNA"/>
</dbReference>
<protein>
    <submittedName>
        <fullName evidence="1">Uncharacterized protein</fullName>
    </submittedName>
</protein>
<sequence length="362" mass="42528">MSVSEDTPIIFKKFDVVMTLDNYKQPRINRILMANRGRLIIIDFVNAKIYYICHKDLYQTRYGLNDIFEKIQIYMTENKIHINDINVNDHVHAFNNIDKSIGYPNRKDASVTIDLENSSVTSNTFHIIDVRLPTKNINTEMAPVIEFDDKSQINTLDPLRLTSTEYTGGSRDLYTDLFKGRYRELSDDTAIYMASKSTNTNKLIKLHPRDNDPDGWYKNYFCWHDEDTLRIGIIKDNELYTDMITNPLFKNIKGYILTHDNILILLTTREELHPKTKHKFFPPKTFHQIIMIDCNNVSIILQFEFPDDNIFHKNMKFDIFVELPAIKKDYNTLLARYGIVLSHYFIPPLTAIVFSYIFEQPI</sequence>
<reference evidence="1" key="1">
    <citation type="submission" date="2018-10" db="EMBL/GenBank/DDBJ databases">
        <title>Hidden diversity of soil giant viruses.</title>
        <authorList>
            <person name="Schulz F."/>
            <person name="Alteio L."/>
            <person name="Goudeau D."/>
            <person name="Ryan E.M."/>
            <person name="Malmstrom R.R."/>
            <person name="Blanchard J."/>
            <person name="Woyke T."/>
        </authorList>
    </citation>
    <scope>NUCLEOTIDE SEQUENCE</scope>
    <source>
        <strain evidence="1">EDV1</strain>
    </source>
</reference>
<accession>A0A3G4ZT39</accession>
<name>A0A3G4ZT39_9VIRU</name>
<organism evidence="1">
    <name type="scientific">Edafosvirus sp</name>
    <dbReference type="NCBI Taxonomy" id="2487765"/>
    <lineage>
        <taxon>Viruses</taxon>
        <taxon>Varidnaviria</taxon>
        <taxon>Bamfordvirae</taxon>
        <taxon>Nucleocytoviricota</taxon>
        <taxon>Megaviricetes</taxon>
        <taxon>Imitervirales</taxon>
        <taxon>Mimiviridae</taxon>
        <taxon>Klosneuvirinae</taxon>
    </lineage>
</organism>
<evidence type="ECO:0000313" key="1">
    <source>
        <dbReference type="EMBL" id="AYV78066.1"/>
    </source>
</evidence>